<dbReference type="InterPro" id="IPR000755">
    <property type="entry name" value="A_A_dipeptidase"/>
</dbReference>
<proteinExistence type="predicted"/>
<dbReference type="Proteomes" id="UP001156627">
    <property type="component" value="Unassembled WGS sequence"/>
</dbReference>
<evidence type="ECO:0000256" key="1">
    <source>
        <dbReference type="ARBA" id="ARBA00001362"/>
    </source>
</evidence>
<evidence type="ECO:0000256" key="4">
    <source>
        <dbReference type="ARBA" id="ARBA00022801"/>
    </source>
</evidence>
<keyword evidence="5" id="KW-0862">Zinc</keyword>
<keyword evidence="2" id="KW-0645">Protease</keyword>
<keyword evidence="7" id="KW-0482">Metalloprotease</keyword>
<keyword evidence="6" id="KW-0224">Dipeptidase</keyword>
<dbReference type="PANTHER" id="PTHR43126">
    <property type="entry name" value="D-ALANYL-D-ALANINE DIPEPTIDASE"/>
    <property type="match status" value="1"/>
</dbReference>
<accession>A0ABQ5X6U7</accession>
<evidence type="ECO:0000256" key="6">
    <source>
        <dbReference type="ARBA" id="ARBA00022997"/>
    </source>
</evidence>
<evidence type="ECO:0000256" key="7">
    <source>
        <dbReference type="ARBA" id="ARBA00023049"/>
    </source>
</evidence>
<keyword evidence="3" id="KW-0479">Metal-binding</keyword>
<protein>
    <recommendedName>
        <fullName evidence="11">D-alanyl-D-alanine dipeptidase</fullName>
    </recommendedName>
</protein>
<dbReference type="PANTHER" id="PTHR43126:SF2">
    <property type="entry name" value="D-ALANYL-D-ALANINE DIPEPTIDASE"/>
    <property type="match status" value="1"/>
</dbReference>
<keyword evidence="10" id="KW-1185">Reference proteome</keyword>
<keyword evidence="8" id="KW-0961">Cell wall biogenesis/degradation</keyword>
<sequence>MATKFEALPIMYDIDYRIPQVDLAEIRKPHYQIPLDRSSRLFAEEMVDVRDYGLGFLSWHAIDDGSNAPYGKPIAGSRTDGWLRRTFAEKLARADRLLAAYDAQLLILDAYRSIECQHGLWGYFWELGRQANPGASDEELRQFASGYLRDPRTFDRNDARTFPIHSTGASIDVVLRSRSQGHWLDMGSRFDEYTEVSVTDYFERQLLQGAISNDDHRLWNRRLLHWALASEDVTNDPLLYWHHDWGNQIWIKVKRAVYGDALETAWYGYVDAPPRPPATLSD</sequence>
<evidence type="ECO:0000313" key="10">
    <source>
        <dbReference type="Proteomes" id="UP001156627"/>
    </source>
</evidence>
<evidence type="ECO:0000256" key="8">
    <source>
        <dbReference type="ARBA" id="ARBA00023316"/>
    </source>
</evidence>
<comment type="caution">
    <text evidence="9">The sequence shown here is derived from an EMBL/GenBank/DDBJ whole genome shotgun (WGS) entry which is preliminary data.</text>
</comment>
<keyword evidence="4" id="KW-0378">Hydrolase</keyword>
<dbReference type="InterPro" id="IPR009045">
    <property type="entry name" value="Zn_M74/Hedgehog-like"/>
</dbReference>
<evidence type="ECO:0000256" key="5">
    <source>
        <dbReference type="ARBA" id="ARBA00022833"/>
    </source>
</evidence>
<comment type="catalytic activity">
    <reaction evidence="1">
        <text>D-alanyl-D-alanine + H2O = 2 D-alanine</text>
        <dbReference type="Rhea" id="RHEA:20661"/>
        <dbReference type="ChEBI" id="CHEBI:15377"/>
        <dbReference type="ChEBI" id="CHEBI:57416"/>
        <dbReference type="ChEBI" id="CHEBI:57822"/>
        <dbReference type="EC" id="3.4.13.22"/>
    </reaction>
</comment>
<reference evidence="10" key="1">
    <citation type="journal article" date="2019" name="Int. J. Syst. Evol. Microbiol.">
        <title>The Global Catalogue of Microorganisms (GCM) 10K type strain sequencing project: providing services to taxonomists for standard genome sequencing and annotation.</title>
        <authorList>
            <consortium name="The Broad Institute Genomics Platform"/>
            <consortium name="The Broad Institute Genome Sequencing Center for Infectious Disease"/>
            <person name="Wu L."/>
            <person name="Ma J."/>
        </authorList>
    </citation>
    <scope>NUCLEOTIDE SEQUENCE [LARGE SCALE GENOMIC DNA]</scope>
    <source>
        <strain evidence="10">NBRC 111981</strain>
    </source>
</reference>
<name>A0ABQ5X6U7_9GAMM</name>
<evidence type="ECO:0008006" key="11">
    <source>
        <dbReference type="Google" id="ProtNLM"/>
    </source>
</evidence>
<dbReference type="Gene3D" id="3.30.1380.10">
    <property type="match status" value="1"/>
</dbReference>
<dbReference type="SUPFAM" id="SSF55166">
    <property type="entry name" value="Hedgehog/DD-peptidase"/>
    <property type="match status" value="1"/>
</dbReference>
<evidence type="ECO:0000256" key="3">
    <source>
        <dbReference type="ARBA" id="ARBA00022723"/>
    </source>
</evidence>
<gene>
    <name evidence="9" type="ORF">GCM10007898_09070</name>
</gene>
<evidence type="ECO:0000313" key="9">
    <source>
        <dbReference type="EMBL" id="GLQ87341.1"/>
    </source>
</evidence>
<dbReference type="EMBL" id="BSOA01000006">
    <property type="protein sequence ID" value="GLQ87341.1"/>
    <property type="molecule type" value="Genomic_DNA"/>
</dbReference>
<organism evidence="9 10">
    <name type="scientific">Dyella flagellata</name>
    <dbReference type="NCBI Taxonomy" id="1867833"/>
    <lineage>
        <taxon>Bacteria</taxon>
        <taxon>Pseudomonadati</taxon>
        <taxon>Pseudomonadota</taxon>
        <taxon>Gammaproteobacteria</taxon>
        <taxon>Lysobacterales</taxon>
        <taxon>Rhodanobacteraceae</taxon>
        <taxon>Dyella</taxon>
    </lineage>
</organism>
<dbReference type="Pfam" id="PF01427">
    <property type="entry name" value="Peptidase_M15"/>
    <property type="match status" value="1"/>
</dbReference>
<evidence type="ECO:0000256" key="2">
    <source>
        <dbReference type="ARBA" id="ARBA00022670"/>
    </source>
</evidence>